<evidence type="ECO:0000256" key="4">
    <source>
        <dbReference type="ARBA" id="ARBA00022614"/>
    </source>
</evidence>
<dbReference type="SUPFAM" id="SSF52047">
    <property type="entry name" value="RNI-like"/>
    <property type="match status" value="1"/>
</dbReference>
<keyword evidence="16" id="KW-1185">Reference proteome</keyword>
<comment type="similarity">
    <text evidence="2">Belongs to the RLP family.</text>
</comment>
<keyword evidence="4" id="KW-0433">Leucine-rich repeat</keyword>
<dbReference type="PANTHER" id="PTHR48063:SF90">
    <property type="entry name" value="OS11G0565920 PROTEIN"/>
    <property type="match status" value="1"/>
</dbReference>
<feature type="domain" description="Leucine-rich repeat-containing N-terminal plant-type" evidence="14">
    <location>
        <begin position="40"/>
        <end position="79"/>
    </location>
</feature>
<accession>A0ABC9AUE5</accession>
<keyword evidence="8" id="KW-0677">Repeat</keyword>
<keyword evidence="7 13" id="KW-0732">Signal</keyword>
<dbReference type="Gene3D" id="3.80.10.10">
    <property type="entry name" value="Ribonuclease Inhibitor"/>
    <property type="match status" value="4"/>
</dbReference>
<evidence type="ECO:0000256" key="12">
    <source>
        <dbReference type="SAM" id="Phobius"/>
    </source>
</evidence>
<evidence type="ECO:0000313" key="16">
    <source>
        <dbReference type="Proteomes" id="UP001497457"/>
    </source>
</evidence>
<keyword evidence="6 12" id="KW-0812">Transmembrane</keyword>
<name>A0ABC9AUE5_9POAL</name>
<dbReference type="FunFam" id="3.80.10.10:FF:000649">
    <property type="entry name" value="Leucine Rich Repeat family protein"/>
    <property type="match status" value="1"/>
</dbReference>
<dbReference type="Pfam" id="PF00560">
    <property type="entry name" value="LRR_1"/>
    <property type="match status" value="6"/>
</dbReference>
<evidence type="ECO:0000256" key="5">
    <source>
        <dbReference type="ARBA" id="ARBA00022626"/>
    </source>
</evidence>
<evidence type="ECO:0000313" key="15">
    <source>
        <dbReference type="EMBL" id="CAL4987454.1"/>
    </source>
</evidence>
<keyword evidence="3" id="KW-1003">Cell membrane</keyword>
<dbReference type="SMART" id="SM00369">
    <property type="entry name" value="LRR_TYP"/>
    <property type="match status" value="8"/>
</dbReference>
<reference evidence="16" key="1">
    <citation type="submission" date="2024-06" db="EMBL/GenBank/DDBJ databases">
        <authorList>
            <person name="Ryan C."/>
        </authorList>
    </citation>
    <scope>NUCLEOTIDE SEQUENCE [LARGE SCALE GENOMIC DNA]</scope>
</reference>
<organism evidence="15 16">
    <name type="scientific">Urochloa decumbens</name>
    <dbReference type="NCBI Taxonomy" id="240449"/>
    <lineage>
        <taxon>Eukaryota</taxon>
        <taxon>Viridiplantae</taxon>
        <taxon>Streptophyta</taxon>
        <taxon>Embryophyta</taxon>
        <taxon>Tracheophyta</taxon>
        <taxon>Spermatophyta</taxon>
        <taxon>Magnoliopsida</taxon>
        <taxon>Liliopsida</taxon>
        <taxon>Poales</taxon>
        <taxon>Poaceae</taxon>
        <taxon>PACMAD clade</taxon>
        <taxon>Panicoideae</taxon>
        <taxon>Panicodae</taxon>
        <taxon>Paniceae</taxon>
        <taxon>Melinidinae</taxon>
        <taxon>Urochloa</taxon>
    </lineage>
</organism>
<feature type="transmembrane region" description="Helical" evidence="12">
    <location>
        <begin position="886"/>
        <end position="907"/>
    </location>
</feature>
<evidence type="ECO:0000256" key="7">
    <source>
        <dbReference type="ARBA" id="ARBA00022729"/>
    </source>
</evidence>
<dbReference type="InterPro" id="IPR013210">
    <property type="entry name" value="LRR_N_plant-typ"/>
</dbReference>
<dbReference type="Proteomes" id="UP001497457">
    <property type="component" value="Chromosome 23rd"/>
</dbReference>
<dbReference type="InterPro" id="IPR003591">
    <property type="entry name" value="Leu-rich_rpt_typical-subtyp"/>
</dbReference>
<dbReference type="FunFam" id="3.80.10.10:FF:000383">
    <property type="entry name" value="Leucine-rich repeat receptor protein kinase EMS1"/>
    <property type="match status" value="1"/>
</dbReference>
<dbReference type="PRINTS" id="PR00019">
    <property type="entry name" value="LEURICHRPT"/>
</dbReference>
<evidence type="ECO:0000256" key="9">
    <source>
        <dbReference type="ARBA" id="ARBA00022989"/>
    </source>
</evidence>
<evidence type="ECO:0000259" key="14">
    <source>
        <dbReference type="Pfam" id="PF08263"/>
    </source>
</evidence>
<dbReference type="InterPro" id="IPR001611">
    <property type="entry name" value="Leu-rich_rpt"/>
</dbReference>
<evidence type="ECO:0000256" key="6">
    <source>
        <dbReference type="ARBA" id="ARBA00022692"/>
    </source>
</evidence>
<dbReference type="GO" id="GO:0005886">
    <property type="term" value="C:plasma membrane"/>
    <property type="evidence" value="ECO:0007669"/>
    <property type="project" value="UniProtKB-SubCell"/>
</dbReference>
<keyword evidence="5" id="KW-1070">Brassinosteroid signaling pathway</keyword>
<feature type="chain" id="PRO_5044866057" description="Leucine-rich repeat-containing N-terminal plant-type domain-containing protein" evidence="13">
    <location>
        <begin position="25"/>
        <end position="944"/>
    </location>
</feature>
<dbReference type="GO" id="GO:0009742">
    <property type="term" value="P:brassinosteroid mediated signaling pathway"/>
    <property type="evidence" value="ECO:0007669"/>
    <property type="project" value="UniProtKB-KW"/>
</dbReference>
<proteinExistence type="inferred from homology"/>
<dbReference type="PANTHER" id="PTHR48063">
    <property type="entry name" value="LRR RECEPTOR-LIKE KINASE"/>
    <property type="match status" value="1"/>
</dbReference>
<evidence type="ECO:0000256" key="2">
    <source>
        <dbReference type="ARBA" id="ARBA00009592"/>
    </source>
</evidence>
<keyword evidence="11" id="KW-0325">Glycoprotein</keyword>
<dbReference type="EMBL" id="OZ075133">
    <property type="protein sequence ID" value="CAL4987454.1"/>
    <property type="molecule type" value="Genomic_DNA"/>
</dbReference>
<keyword evidence="10 12" id="KW-0472">Membrane</keyword>
<evidence type="ECO:0000256" key="13">
    <source>
        <dbReference type="SAM" id="SignalP"/>
    </source>
</evidence>
<sequence length="944" mass="105621">MPPAAKLLLLFVLAASSTLLTTNSLQLQAAIGAAGGSCIPHERDALLSFKHGISSDPMDLLASWQKDGDCCSWRGVRCSNRTGHILKLQLRNVHISHSLVSLYNLVHLDLSMNYLNGSSSHLPEFLSTLSNLRYLNLSGIPFSGRVPPHLGNLTKLRYLDLSSFQGQHQCQHQMYSTDISWLASLSVLEYLSMSMVNLSTAVDWPDVVNLIPSLKVLSLKYCLLLSVNQSIPRVNLTNLQRLDLSGNIFSHPMASSWLWNLTDLHYLFLADTGLYGQVPDALGNFTSLQVLDLSNHYNRGMMTTSFQKLCNLTVLNLNSFFLYGNMMGLIDLLPRCRLNKLRELHLGYNFITGIMPSQMAYLTSLVVLDVSYNNLTGAIPPGLGQLASLSVLDLSSNKLDGDITEKHFAGLAKLKVLRLSGNSFNITVSSTWTPPFSLQEASLAYCQMGPMFPTWLQFQVNILWVDISSTGIFDKLPDWFSTAFSKATYLDFSQNEIHGRLPKNMERMSVNYFYLSSNKLTGKIPSLLPRNLSHLDLSLNSLSGNLPSKYGTPQLVSLNLFSNHITGGLSGYICELQNLVELDLNNNLFEGALPRCLTIRTLLFVLLRNNSFSGDFPLFLRNCEQLEFLDISRNKFSGKLPQWIGDLTRLRFLLVDQNMFSGNIPTSITNLTNLHHLNLASNRLSGVIPWGISSLKGMTRNYVNLYYFSENPYGGYEELSREIRGYFSAVTKGQELYYKFGIFEMTSIDLSFNQLCGGIPEEITSLDALLNLDLSWNHLSGEVPEKTGVMNLLESLDLSNNMLSGKIPSSLSNLSYLGYLDLSDNNLTGRIPSGRQLDTLYAEHPSMYSGNGGLCGPPLQKMCPGNNASRHDVQNRNEHGFEPMSFYFGLGLGFMLGLWVVFCILLFKKVWRIAYFRLIDSIYYQIYVFVIVTLKRLAREGSTD</sequence>
<evidence type="ECO:0000256" key="10">
    <source>
        <dbReference type="ARBA" id="ARBA00023136"/>
    </source>
</evidence>
<evidence type="ECO:0000256" key="8">
    <source>
        <dbReference type="ARBA" id="ARBA00022737"/>
    </source>
</evidence>
<dbReference type="SUPFAM" id="SSF52058">
    <property type="entry name" value="L domain-like"/>
    <property type="match status" value="1"/>
</dbReference>
<keyword evidence="9 12" id="KW-1133">Transmembrane helix</keyword>
<gene>
    <name evidence="15" type="ORF">URODEC1_LOCUS58819</name>
</gene>
<evidence type="ECO:0000256" key="3">
    <source>
        <dbReference type="ARBA" id="ARBA00022475"/>
    </source>
</evidence>
<comment type="subcellular location">
    <subcellularLocation>
        <location evidence="1">Cell membrane</location>
        <topology evidence="1">Single-pass type I membrane protein</topology>
    </subcellularLocation>
</comment>
<dbReference type="AlphaFoldDB" id="A0ABC9AUE5"/>
<feature type="signal peptide" evidence="13">
    <location>
        <begin position="1"/>
        <end position="24"/>
    </location>
</feature>
<reference evidence="15 16" key="2">
    <citation type="submission" date="2024-10" db="EMBL/GenBank/DDBJ databases">
        <authorList>
            <person name="Ryan C."/>
        </authorList>
    </citation>
    <scope>NUCLEOTIDE SEQUENCE [LARGE SCALE GENOMIC DNA]</scope>
</reference>
<dbReference type="InterPro" id="IPR046956">
    <property type="entry name" value="RLP23-like"/>
</dbReference>
<protein>
    <recommendedName>
        <fullName evidence="14">Leucine-rich repeat-containing N-terminal plant-type domain-containing protein</fullName>
    </recommendedName>
</protein>
<dbReference type="Pfam" id="PF13855">
    <property type="entry name" value="LRR_8"/>
    <property type="match status" value="1"/>
</dbReference>
<evidence type="ECO:0000256" key="11">
    <source>
        <dbReference type="ARBA" id="ARBA00023180"/>
    </source>
</evidence>
<dbReference type="FunFam" id="3.80.10.10:FF:000111">
    <property type="entry name" value="LRR receptor-like serine/threonine-protein kinase ERECTA"/>
    <property type="match status" value="1"/>
</dbReference>
<dbReference type="Pfam" id="PF08263">
    <property type="entry name" value="LRRNT_2"/>
    <property type="match status" value="1"/>
</dbReference>
<dbReference type="FunFam" id="3.80.10.10:FF:000095">
    <property type="entry name" value="LRR receptor-like serine/threonine-protein kinase GSO1"/>
    <property type="match status" value="1"/>
</dbReference>
<evidence type="ECO:0000256" key="1">
    <source>
        <dbReference type="ARBA" id="ARBA00004251"/>
    </source>
</evidence>
<dbReference type="InterPro" id="IPR032675">
    <property type="entry name" value="LRR_dom_sf"/>
</dbReference>